<feature type="domain" description="4Fe-4S Wbl-type" evidence="1">
    <location>
        <begin position="23"/>
        <end position="83"/>
    </location>
</feature>
<dbReference type="EMBL" id="WUXR01000012">
    <property type="protein sequence ID" value="MBM4567488.1"/>
    <property type="molecule type" value="Genomic_DNA"/>
</dbReference>
<accession>A0A9Q2PPT9</accession>
<gene>
    <name evidence="2" type="ORF">GS441_19310</name>
    <name evidence="3" type="ORF">GS882_08860</name>
</gene>
<dbReference type="Proteomes" id="UP000808906">
    <property type="component" value="Unassembled WGS sequence"/>
</dbReference>
<proteinExistence type="predicted"/>
<name>A0A9Q2PPT9_RHOHA</name>
<dbReference type="Pfam" id="PF02467">
    <property type="entry name" value="Whib"/>
    <property type="match status" value="1"/>
</dbReference>
<evidence type="ECO:0000313" key="2">
    <source>
        <dbReference type="EMBL" id="MBM4567488.1"/>
    </source>
</evidence>
<sequence>MRGDEVKLLTAILRGVPRMEGAACVGHPNPDLWFADTNDFPSRLEASRICAGCPVKAACESFAESSNQQHGSWGDIRCVAPALRDAPPRQPTCRKGHPWTDDSTGWRKRSADGDLVRFCRTCHADRQRERRQKAAS</sequence>
<comment type="caution">
    <text evidence="2">The sequence shown here is derived from an EMBL/GenBank/DDBJ whole genome shotgun (WGS) entry which is preliminary data.</text>
</comment>
<dbReference type="Proteomes" id="UP000603463">
    <property type="component" value="Unassembled WGS sequence"/>
</dbReference>
<protein>
    <recommendedName>
        <fullName evidence="1">4Fe-4S Wbl-type domain-containing protein</fullName>
    </recommendedName>
</protein>
<dbReference type="AlphaFoldDB" id="A0A9Q2PPT9"/>
<dbReference type="InterPro" id="IPR034768">
    <property type="entry name" value="4FE4S_WBL"/>
</dbReference>
<evidence type="ECO:0000259" key="1">
    <source>
        <dbReference type="PROSITE" id="PS51674"/>
    </source>
</evidence>
<reference evidence="2" key="1">
    <citation type="submission" date="2019-11" db="EMBL/GenBank/DDBJ databases">
        <title>Spread of Macrolides and rifampicin resistant Rhodococcus equi in clinical isolates in the USA.</title>
        <authorList>
            <person name="Alvarez-Narvaez S."/>
            <person name="Huber L."/>
            <person name="Cohen N.D."/>
            <person name="Slovis N."/>
            <person name="Greiter M."/>
            <person name="Giguere S."/>
            <person name="Hart K."/>
        </authorList>
    </citation>
    <scope>NUCLEOTIDE SEQUENCE</scope>
    <source>
        <strain evidence="2">Lh_17</strain>
    </source>
</reference>
<evidence type="ECO:0000313" key="4">
    <source>
        <dbReference type="Proteomes" id="UP000808906"/>
    </source>
</evidence>
<dbReference type="PROSITE" id="PS51674">
    <property type="entry name" value="4FE4S_WBL"/>
    <property type="match status" value="1"/>
</dbReference>
<dbReference type="EMBL" id="WVBC01000030">
    <property type="protein sequence ID" value="NKT78211.1"/>
    <property type="molecule type" value="Genomic_DNA"/>
</dbReference>
<reference evidence="3" key="2">
    <citation type="journal article" date="2020" name="Environ. Microbiol.">
        <title>The novel and transferable erm(51) gene confers Macrolides, Lincosamides, and Streptogramins B (MLSB) resistance to clonal Rhodococcus equi in the environment.</title>
        <authorList>
            <person name="Huber L."/>
            <person name="Giguere S."/>
            <person name="Slovis N.M."/>
            <person name="Alvarez-Narvaez S."/>
            <person name="Hart K.A."/>
            <person name="Greiter M."/>
            <person name="Morris E.R.A."/>
            <person name="Cohen N.D."/>
        </authorList>
    </citation>
    <scope>NUCLEOTIDE SEQUENCE</scope>
    <source>
        <strain evidence="3">Lh_116_1</strain>
    </source>
</reference>
<evidence type="ECO:0000313" key="3">
    <source>
        <dbReference type="EMBL" id="NKT78211.1"/>
    </source>
</evidence>
<organism evidence="2 4">
    <name type="scientific">Rhodococcus hoagii</name>
    <name type="common">Corynebacterium equii</name>
    <dbReference type="NCBI Taxonomy" id="43767"/>
    <lineage>
        <taxon>Bacteria</taxon>
        <taxon>Bacillati</taxon>
        <taxon>Actinomycetota</taxon>
        <taxon>Actinomycetes</taxon>
        <taxon>Mycobacteriales</taxon>
        <taxon>Nocardiaceae</taxon>
        <taxon>Prescottella</taxon>
    </lineage>
</organism>